<accession>A0A0R3DUL3</accession>
<name>A0A0R3DUL3_9BRAD</name>
<keyword evidence="4" id="KW-1185">Reference proteome</keyword>
<comment type="caution">
    <text evidence="3">The sequence shown here is derived from an EMBL/GenBank/DDBJ whole genome shotgun (WGS) entry which is preliminary data.</text>
</comment>
<dbReference type="STRING" id="989370.AOQ71_17350"/>
<dbReference type="Pfam" id="PF13007">
    <property type="entry name" value="LZ_Tnp_IS66"/>
    <property type="match status" value="1"/>
</dbReference>
<feature type="domain" description="Transposase TnpC homeodomain" evidence="2">
    <location>
        <begin position="49"/>
        <end position="112"/>
    </location>
</feature>
<proteinExistence type="predicted"/>
<reference evidence="3 4" key="1">
    <citation type="submission" date="2015-09" db="EMBL/GenBank/DDBJ databases">
        <title>Draft Genome Sequence of Bradyrhizobium manausense Strain BR 3351T, a Novel Symbiotic Nitrogen-Fixing Alphaproteobacterium Isolated from Brazilian Amazon Rain Forest.</title>
        <authorList>
            <person name="De Araujo J.L."/>
            <person name="Zilli J.E."/>
        </authorList>
    </citation>
    <scope>NUCLEOTIDE SEQUENCE [LARGE SCALE GENOMIC DNA]</scope>
    <source>
        <strain evidence="3 4">BR3351</strain>
    </source>
</reference>
<gene>
    <name evidence="3" type="ORF">AOQ71_17350</name>
</gene>
<feature type="region of interest" description="Disordered" evidence="1">
    <location>
        <begin position="85"/>
        <end position="149"/>
    </location>
</feature>
<dbReference type="Proteomes" id="UP000051936">
    <property type="component" value="Unassembled WGS sequence"/>
</dbReference>
<sequence>MSETADQLPTDIDALRALVTAARAERDSAIAKCDAAIAERDDALSQMDRLRHLLRHLQRAQFGRSSEKLDPEQLQLALEDIEQAMAGDEAVEDKKDPASAHRSADKRRTSRGAAARNRISQSVRFSGVHFTSRRRPGRGLTSVRQKQFQ</sequence>
<evidence type="ECO:0000259" key="2">
    <source>
        <dbReference type="Pfam" id="PF13007"/>
    </source>
</evidence>
<organism evidence="3 4">
    <name type="scientific">Bradyrhizobium manausense</name>
    <dbReference type="NCBI Taxonomy" id="989370"/>
    <lineage>
        <taxon>Bacteria</taxon>
        <taxon>Pseudomonadati</taxon>
        <taxon>Pseudomonadota</taxon>
        <taxon>Alphaproteobacteria</taxon>
        <taxon>Hyphomicrobiales</taxon>
        <taxon>Nitrobacteraceae</taxon>
        <taxon>Bradyrhizobium</taxon>
    </lineage>
</organism>
<evidence type="ECO:0000256" key="1">
    <source>
        <dbReference type="SAM" id="MobiDB-lite"/>
    </source>
</evidence>
<dbReference type="EMBL" id="LJYG01000071">
    <property type="protein sequence ID" value="KRQ11981.1"/>
    <property type="molecule type" value="Genomic_DNA"/>
</dbReference>
<evidence type="ECO:0000313" key="4">
    <source>
        <dbReference type="Proteomes" id="UP000051936"/>
    </source>
</evidence>
<dbReference type="AlphaFoldDB" id="A0A0R3DUL3"/>
<protein>
    <recommendedName>
        <fullName evidence="2">Transposase TnpC homeodomain domain-containing protein</fullName>
    </recommendedName>
</protein>
<feature type="compositionally biased region" description="Basic and acidic residues" evidence="1">
    <location>
        <begin position="92"/>
        <end position="107"/>
    </location>
</feature>
<dbReference type="InterPro" id="IPR024463">
    <property type="entry name" value="Transposase_TnpC_homeodom"/>
</dbReference>
<evidence type="ECO:0000313" key="3">
    <source>
        <dbReference type="EMBL" id="KRQ11981.1"/>
    </source>
</evidence>